<feature type="transmembrane region" description="Helical" evidence="2">
    <location>
        <begin position="12"/>
        <end position="39"/>
    </location>
</feature>
<feature type="transmembrane region" description="Helical" evidence="2">
    <location>
        <begin position="90"/>
        <end position="114"/>
    </location>
</feature>
<evidence type="ECO:0000256" key="2">
    <source>
        <dbReference type="SAM" id="Phobius"/>
    </source>
</evidence>
<name>A0ABT8G312_9MICO</name>
<gene>
    <name evidence="3" type="ORF">QQX04_11005</name>
</gene>
<dbReference type="EMBL" id="JAUHPV010000006">
    <property type="protein sequence ID" value="MDN4473520.1"/>
    <property type="molecule type" value="Genomic_DNA"/>
</dbReference>
<keyword evidence="2" id="KW-0812">Transmembrane</keyword>
<sequence length="148" mass="15819">MTETQPRPQRPAILVFTQAVLALQAFTALFAALTVFGLARGEALSEHPYSLILSMIVGGFVLMLLLLLAAGVQQRRWGRWLGWVLQVPMLVAGLVVPAIAVMGAVFVALWIMALRLGGKIDRERAERDEAAAAAETDDGVGAAEGDHA</sequence>
<accession>A0ABT8G312</accession>
<feature type="transmembrane region" description="Helical" evidence="2">
    <location>
        <begin position="51"/>
        <end position="70"/>
    </location>
</feature>
<dbReference type="Pfam" id="PF14017">
    <property type="entry name" value="DUF4233"/>
    <property type="match status" value="1"/>
</dbReference>
<proteinExistence type="predicted"/>
<dbReference type="RefSeq" id="WP_301129131.1">
    <property type="nucleotide sequence ID" value="NZ_JAUHPV010000006.1"/>
</dbReference>
<keyword evidence="4" id="KW-1185">Reference proteome</keyword>
<organism evidence="3 4">
    <name type="scientific">Demequina zhanjiangensis</name>
    <dbReference type="NCBI Taxonomy" id="3051659"/>
    <lineage>
        <taxon>Bacteria</taxon>
        <taxon>Bacillati</taxon>
        <taxon>Actinomycetota</taxon>
        <taxon>Actinomycetes</taxon>
        <taxon>Micrococcales</taxon>
        <taxon>Demequinaceae</taxon>
        <taxon>Demequina</taxon>
    </lineage>
</organism>
<feature type="region of interest" description="Disordered" evidence="1">
    <location>
        <begin position="127"/>
        <end position="148"/>
    </location>
</feature>
<evidence type="ECO:0000256" key="1">
    <source>
        <dbReference type="SAM" id="MobiDB-lite"/>
    </source>
</evidence>
<evidence type="ECO:0000313" key="4">
    <source>
        <dbReference type="Proteomes" id="UP001172738"/>
    </source>
</evidence>
<comment type="caution">
    <text evidence="3">The sequence shown here is derived from an EMBL/GenBank/DDBJ whole genome shotgun (WGS) entry which is preliminary data.</text>
</comment>
<keyword evidence="2" id="KW-0472">Membrane</keyword>
<feature type="compositionally biased region" description="Low complexity" evidence="1">
    <location>
        <begin position="131"/>
        <end position="148"/>
    </location>
</feature>
<reference evidence="3" key="1">
    <citation type="submission" date="2023-06" db="EMBL/GenBank/DDBJ databases">
        <title>SYSU T00b26.</title>
        <authorList>
            <person name="Gao L."/>
            <person name="Fang B.-Z."/>
            <person name="Li W.-J."/>
        </authorList>
    </citation>
    <scope>NUCLEOTIDE SEQUENCE</scope>
    <source>
        <strain evidence="3">SYSU T00b26</strain>
    </source>
</reference>
<protein>
    <submittedName>
        <fullName evidence="3">DUF4233 domain-containing protein</fullName>
    </submittedName>
</protein>
<keyword evidence="2" id="KW-1133">Transmembrane helix</keyword>
<dbReference type="InterPro" id="IPR025327">
    <property type="entry name" value="DUF4233"/>
</dbReference>
<dbReference type="Proteomes" id="UP001172738">
    <property type="component" value="Unassembled WGS sequence"/>
</dbReference>
<evidence type="ECO:0000313" key="3">
    <source>
        <dbReference type="EMBL" id="MDN4473520.1"/>
    </source>
</evidence>